<proteinExistence type="predicted"/>
<sequence length="526" mass="59656">MHRIWGIREVIRTIATHLDSDTSISHLAQVSRICFECAAPVLWNELEDGDLENAFRLLFVNWGQHATSLTTPSSCKRFIEYTSHIHYLRFKGNHNWTADSHSYLAARIQVAAGLLSDKKKSWFPHLRQLHIADPSRAEGLVSALHFVVPSLTELHLKLPYPDKQHVSHTWNLVVATLLHRACKNLPGLRALSLTGLALSLHQDCQARLIPLLSERQPCSLRLSIVTFNNSIAEAASKMPSLQRLSLEERDEIEADSPVELSKCSRAAPLVSRRFSALKELLVRGRPTAVESVLRSIDASLDHLEIVLLSDHEEDPEQVTEQHYLNIANLVAERFPHLTNFTFRAELAAEDTHLKFSYLKPLRRCSDITRLDVSSKHYDLEIDDEDIHALTQSWHSLQHLSLTDESNGDVHPGMKRLSWRSFVSLREHCPNLVGITLSSFDASQPLPFPLVSSGPPLSLSILVSPYLPDHFAYKVALFLSSLWPEISIQCGVKSKEWNMMKFLNDFTIDRSDWIRLKEEKQASLSNL</sequence>
<dbReference type="EMBL" id="KV417275">
    <property type="protein sequence ID" value="KZO98618.1"/>
    <property type="molecule type" value="Genomic_DNA"/>
</dbReference>
<dbReference type="InterPro" id="IPR032675">
    <property type="entry name" value="LRR_dom_sf"/>
</dbReference>
<organism evidence="1 2">
    <name type="scientific">Calocera viscosa (strain TUFC12733)</name>
    <dbReference type="NCBI Taxonomy" id="1330018"/>
    <lineage>
        <taxon>Eukaryota</taxon>
        <taxon>Fungi</taxon>
        <taxon>Dikarya</taxon>
        <taxon>Basidiomycota</taxon>
        <taxon>Agaricomycotina</taxon>
        <taxon>Dacrymycetes</taxon>
        <taxon>Dacrymycetales</taxon>
        <taxon>Dacrymycetaceae</taxon>
        <taxon>Calocera</taxon>
    </lineage>
</organism>
<protein>
    <recommendedName>
        <fullName evidence="3">F-box domain-containing protein</fullName>
    </recommendedName>
</protein>
<keyword evidence="2" id="KW-1185">Reference proteome</keyword>
<evidence type="ECO:0000313" key="1">
    <source>
        <dbReference type="EMBL" id="KZO98618.1"/>
    </source>
</evidence>
<evidence type="ECO:0000313" key="2">
    <source>
        <dbReference type="Proteomes" id="UP000076738"/>
    </source>
</evidence>
<reference evidence="1 2" key="1">
    <citation type="journal article" date="2016" name="Mol. Biol. Evol.">
        <title>Comparative Genomics of Early-Diverging Mushroom-Forming Fungi Provides Insights into the Origins of Lignocellulose Decay Capabilities.</title>
        <authorList>
            <person name="Nagy L.G."/>
            <person name="Riley R."/>
            <person name="Tritt A."/>
            <person name="Adam C."/>
            <person name="Daum C."/>
            <person name="Floudas D."/>
            <person name="Sun H."/>
            <person name="Yadav J.S."/>
            <person name="Pangilinan J."/>
            <person name="Larsson K.H."/>
            <person name="Matsuura K."/>
            <person name="Barry K."/>
            <person name="Labutti K."/>
            <person name="Kuo R."/>
            <person name="Ohm R.A."/>
            <person name="Bhattacharya S.S."/>
            <person name="Shirouzu T."/>
            <person name="Yoshinaga Y."/>
            <person name="Martin F.M."/>
            <person name="Grigoriev I.V."/>
            <person name="Hibbett D.S."/>
        </authorList>
    </citation>
    <scope>NUCLEOTIDE SEQUENCE [LARGE SCALE GENOMIC DNA]</scope>
    <source>
        <strain evidence="1 2">TUFC12733</strain>
    </source>
</reference>
<accession>A0A167PBF8</accession>
<dbReference type="SUPFAM" id="SSF52047">
    <property type="entry name" value="RNI-like"/>
    <property type="match status" value="1"/>
</dbReference>
<dbReference type="STRING" id="1330018.A0A167PBF8"/>
<dbReference type="Gene3D" id="3.80.10.10">
    <property type="entry name" value="Ribonuclease Inhibitor"/>
    <property type="match status" value="1"/>
</dbReference>
<gene>
    <name evidence="1" type="ORF">CALVIDRAFT_596715</name>
</gene>
<dbReference type="OrthoDB" id="3543113at2759"/>
<name>A0A167PBF8_CALVF</name>
<evidence type="ECO:0008006" key="3">
    <source>
        <dbReference type="Google" id="ProtNLM"/>
    </source>
</evidence>
<dbReference type="AlphaFoldDB" id="A0A167PBF8"/>
<dbReference type="Proteomes" id="UP000076738">
    <property type="component" value="Unassembled WGS sequence"/>
</dbReference>